<dbReference type="Proteomes" id="UP001152795">
    <property type="component" value="Unassembled WGS sequence"/>
</dbReference>
<reference evidence="1" key="1">
    <citation type="submission" date="2020-04" db="EMBL/GenBank/DDBJ databases">
        <authorList>
            <person name="Alioto T."/>
            <person name="Alioto T."/>
            <person name="Gomez Garrido J."/>
        </authorList>
    </citation>
    <scope>NUCLEOTIDE SEQUENCE</scope>
    <source>
        <strain evidence="1">A484AB</strain>
    </source>
</reference>
<accession>A0A7D9IQ24</accession>
<dbReference type="SUPFAM" id="SSF51197">
    <property type="entry name" value="Clavaminate synthase-like"/>
    <property type="match status" value="1"/>
</dbReference>
<evidence type="ECO:0000313" key="1">
    <source>
        <dbReference type="EMBL" id="CAB4013789.1"/>
    </source>
</evidence>
<dbReference type="GO" id="GO:0010468">
    <property type="term" value="P:regulation of gene expression"/>
    <property type="evidence" value="ECO:0007669"/>
    <property type="project" value="TreeGrafter"/>
</dbReference>
<keyword evidence="2" id="KW-1185">Reference proteome</keyword>
<proteinExistence type="predicted"/>
<dbReference type="SMART" id="SM00558">
    <property type="entry name" value="JmjC"/>
    <property type="match status" value="1"/>
</dbReference>
<protein>
    <submittedName>
        <fullName evidence="1">Lysine-specific demethylase 4B-like</fullName>
    </submittedName>
</protein>
<dbReference type="GO" id="GO:0032454">
    <property type="term" value="F:histone H3K9 demethylase activity"/>
    <property type="evidence" value="ECO:0007669"/>
    <property type="project" value="TreeGrafter"/>
</dbReference>
<dbReference type="EMBL" id="CACRXK020008022">
    <property type="protein sequence ID" value="CAB4013789.1"/>
    <property type="molecule type" value="Genomic_DNA"/>
</dbReference>
<name>A0A7D9IQ24_PARCT</name>
<dbReference type="InterPro" id="IPR003347">
    <property type="entry name" value="JmjC_dom"/>
</dbReference>
<evidence type="ECO:0000313" key="2">
    <source>
        <dbReference type="Proteomes" id="UP001152795"/>
    </source>
</evidence>
<dbReference type="PROSITE" id="PS51184">
    <property type="entry name" value="JMJC"/>
    <property type="match status" value="1"/>
</dbReference>
<dbReference type="Pfam" id="PF02373">
    <property type="entry name" value="JmjC"/>
    <property type="match status" value="1"/>
</dbReference>
<dbReference type="GO" id="GO:0005634">
    <property type="term" value="C:nucleus"/>
    <property type="evidence" value="ECO:0007669"/>
    <property type="project" value="TreeGrafter"/>
</dbReference>
<dbReference type="PANTHER" id="PTHR10694">
    <property type="entry name" value="LYSINE-SPECIFIC DEMETHYLASE"/>
    <property type="match status" value="1"/>
</dbReference>
<sequence>QLAQGWNRIFKYCGTVYLKKLQFWQIFQLARCIQYQPPKGNYTELERKYWKNITYKTPLYGADVAGSIFDDDVHAWNIGCLPSILNDLVEEYNIRIPGVNTPYLYFGMWKSTFAWHTEDMDLFSINYIHYGAPKTWYVIPPEHGKRLERLAEGFFPDSSGTCSNFLRHKMTVISPHVLKRYYIPCTKVVHEAGQFMITFPYAYHSGFNHGFNCAESTNFAFESWIDYGKKAQQCDCQSDSVKIDMDIFVKKYQPEQWQEYKASRKNDCDSSDEDDLPLVEIAKKYSKKMRKSGRCKS</sequence>
<organism evidence="1 2">
    <name type="scientific">Paramuricea clavata</name>
    <name type="common">Red gorgonian</name>
    <name type="synonym">Violescent sea-whip</name>
    <dbReference type="NCBI Taxonomy" id="317549"/>
    <lineage>
        <taxon>Eukaryota</taxon>
        <taxon>Metazoa</taxon>
        <taxon>Cnidaria</taxon>
        <taxon>Anthozoa</taxon>
        <taxon>Octocorallia</taxon>
        <taxon>Malacalcyonacea</taxon>
        <taxon>Plexauridae</taxon>
        <taxon>Paramuricea</taxon>
    </lineage>
</organism>
<dbReference type="Gene3D" id="2.60.120.650">
    <property type="entry name" value="Cupin"/>
    <property type="match status" value="1"/>
</dbReference>
<dbReference type="PANTHER" id="PTHR10694:SF7">
    <property type="entry name" value="[HISTONE H3]-TRIMETHYL-L-LYSINE(9) DEMETHYLASE"/>
    <property type="match status" value="1"/>
</dbReference>
<dbReference type="AlphaFoldDB" id="A0A7D9IQ24"/>
<feature type="non-terminal residue" evidence="1">
    <location>
        <position position="297"/>
    </location>
</feature>
<comment type="caution">
    <text evidence="1">The sequence shown here is derived from an EMBL/GenBank/DDBJ whole genome shotgun (WGS) entry which is preliminary data.</text>
</comment>
<dbReference type="GO" id="GO:0051864">
    <property type="term" value="F:histone H3K36 demethylase activity"/>
    <property type="evidence" value="ECO:0007669"/>
    <property type="project" value="TreeGrafter"/>
</dbReference>
<dbReference type="GO" id="GO:0000785">
    <property type="term" value="C:chromatin"/>
    <property type="evidence" value="ECO:0007669"/>
    <property type="project" value="TreeGrafter"/>
</dbReference>
<dbReference type="OrthoDB" id="9547406at2759"/>
<gene>
    <name evidence="1" type="ORF">PACLA_8A028576</name>
</gene>